<reference evidence="4" key="1">
    <citation type="submission" date="2019-11" db="EMBL/GenBank/DDBJ databases">
        <title>Microbial mats filling the niche in hypersaline microbial mats.</title>
        <authorList>
            <person name="Wong H.L."/>
            <person name="Macleod F.I."/>
            <person name="White R.A. III"/>
            <person name="Burns B.P."/>
        </authorList>
    </citation>
    <scope>NUCLEOTIDE SEQUENCE</scope>
    <source>
        <strain evidence="4">Bin_327</strain>
    </source>
</reference>
<dbReference type="InterPro" id="IPR036388">
    <property type="entry name" value="WH-like_DNA-bd_sf"/>
</dbReference>
<dbReference type="SUPFAM" id="SSF46785">
    <property type="entry name" value="Winged helix' DNA-binding domain"/>
    <property type="match status" value="1"/>
</dbReference>
<dbReference type="GO" id="GO:0003677">
    <property type="term" value="F:DNA binding"/>
    <property type="evidence" value="ECO:0007669"/>
    <property type="project" value="InterPro"/>
</dbReference>
<name>A0A9D5QC19_UNCW3</name>
<dbReference type="GO" id="GO:0005524">
    <property type="term" value="F:ATP binding"/>
    <property type="evidence" value="ECO:0007669"/>
    <property type="project" value="UniProtKB-KW"/>
</dbReference>
<dbReference type="InterPro" id="IPR002543">
    <property type="entry name" value="FtsK_dom"/>
</dbReference>
<organism evidence="4 5">
    <name type="scientific">candidate division WOR-3 bacterium</name>
    <dbReference type="NCBI Taxonomy" id="2052148"/>
    <lineage>
        <taxon>Bacteria</taxon>
        <taxon>Bacteria division WOR-3</taxon>
    </lineage>
</organism>
<dbReference type="InterPro" id="IPR027417">
    <property type="entry name" value="P-loop_NTPase"/>
</dbReference>
<comment type="caution">
    <text evidence="4">The sequence shown here is derived from an EMBL/GenBank/DDBJ whole genome shotgun (WGS) entry which is preliminary data.</text>
</comment>
<dbReference type="Pfam" id="PF01580">
    <property type="entry name" value="FtsK_SpoIIIE"/>
    <property type="match status" value="1"/>
</dbReference>
<evidence type="ECO:0000259" key="3">
    <source>
        <dbReference type="SMART" id="SM00843"/>
    </source>
</evidence>
<dbReference type="PANTHER" id="PTHR22683:SF41">
    <property type="entry name" value="DNA TRANSLOCASE FTSK"/>
    <property type="match status" value="1"/>
</dbReference>
<dbReference type="AlphaFoldDB" id="A0A9D5QC19"/>
<dbReference type="InterPro" id="IPR018541">
    <property type="entry name" value="Ftsk_gamma"/>
</dbReference>
<dbReference type="SMART" id="SM00843">
    <property type="entry name" value="Ftsk_gamma"/>
    <property type="match status" value="1"/>
</dbReference>
<keyword evidence="1" id="KW-0547">Nucleotide-binding</keyword>
<accession>A0A9D5QC19</accession>
<evidence type="ECO:0000256" key="2">
    <source>
        <dbReference type="ARBA" id="ARBA00022840"/>
    </source>
</evidence>
<protein>
    <recommendedName>
        <fullName evidence="3">FtsK gamma domain-containing protein</fullName>
    </recommendedName>
</protein>
<evidence type="ECO:0000313" key="4">
    <source>
        <dbReference type="EMBL" id="MBD3363582.1"/>
    </source>
</evidence>
<dbReference type="Gene3D" id="1.10.10.10">
    <property type="entry name" value="Winged helix-like DNA-binding domain superfamily/Winged helix DNA-binding domain"/>
    <property type="match status" value="1"/>
</dbReference>
<sequence>MLTAPSEVEQRIIRLAQMARAVGIHLVLATQRPSVDVITGLIKANFPGRIAFQVASKTDSRTILDMNGAEALLGRGDMLFLPPGKGEPVRLHGSFVSTEEVGRIVEKLARTRLSALLSTQAEAEKAAQFTDAIITSDILDPLLDPDEPLFEIKRKRLSEMISPELVETLEGRYYPPLEELEPIKEQMEHQATLGETDEYFTEAARLVMRHKEASVSMLQRRLNVGWARAGRIIDQLEQAGIVGPYEGSKSRKVLLSDEAQLEKLLKKLGQT</sequence>
<dbReference type="EMBL" id="WJKJ01000002">
    <property type="protein sequence ID" value="MBD3363582.1"/>
    <property type="molecule type" value="Genomic_DNA"/>
</dbReference>
<dbReference type="PANTHER" id="PTHR22683">
    <property type="entry name" value="SPORULATION PROTEIN RELATED"/>
    <property type="match status" value="1"/>
</dbReference>
<dbReference type="InterPro" id="IPR036390">
    <property type="entry name" value="WH_DNA-bd_sf"/>
</dbReference>
<feature type="domain" description="FtsK gamma" evidence="3">
    <location>
        <begin position="193"/>
        <end position="258"/>
    </location>
</feature>
<evidence type="ECO:0000313" key="5">
    <source>
        <dbReference type="Proteomes" id="UP000630660"/>
    </source>
</evidence>
<dbReference type="SUPFAM" id="SSF52540">
    <property type="entry name" value="P-loop containing nucleoside triphosphate hydrolases"/>
    <property type="match status" value="1"/>
</dbReference>
<keyword evidence="2" id="KW-0067">ATP-binding</keyword>
<dbReference type="InterPro" id="IPR050206">
    <property type="entry name" value="FtsK/SpoIIIE/SftA"/>
</dbReference>
<dbReference type="Proteomes" id="UP000630660">
    <property type="component" value="Unassembled WGS sequence"/>
</dbReference>
<dbReference type="Pfam" id="PF09397">
    <property type="entry name" value="FtsK_gamma"/>
    <property type="match status" value="1"/>
</dbReference>
<dbReference type="Gene3D" id="3.40.50.300">
    <property type="entry name" value="P-loop containing nucleotide triphosphate hydrolases"/>
    <property type="match status" value="1"/>
</dbReference>
<proteinExistence type="predicted"/>
<evidence type="ECO:0000256" key="1">
    <source>
        <dbReference type="ARBA" id="ARBA00022741"/>
    </source>
</evidence>
<gene>
    <name evidence="4" type="ORF">GF359_00030</name>
</gene>